<comment type="caution">
    <text evidence="1">The sequence shown here is derived from an EMBL/GenBank/DDBJ whole genome shotgun (WGS) entry which is preliminary data.</text>
</comment>
<dbReference type="EMBL" id="QZEI01000021">
    <property type="protein sequence ID" value="RLV60113.1"/>
    <property type="molecule type" value="Genomic_DNA"/>
</dbReference>
<gene>
    <name evidence="1" type="ORF">D5018_08840</name>
</gene>
<dbReference type="Proteomes" id="UP000281474">
    <property type="component" value="Unassembled WGS sequence"/>
</dbReference>
<name>A0A3L8Q005_9GAMM</name>
<accession>A0A3L8Q005</accession>
<protein>
    <submittedName>
        <fullName evidence="1">Uncharacterized protein</fullName>
    </submittedName>
</protein>
<evidence type="ECO:0000313" key="1">
    <source>
        <dbReference type="EMBL" id="RLV60113.1"/>
    </source>
</evidence>
<keyword evidence="2" id="KW-1185">Reference proteome</keyword>
<dbReference type="RefSeq" id="WP_121838645.1">
    <property type="nucleotide sequence ID" value="NZ_ML014770.1"/>
</dbReference>
<dbReference type="AlphaFoldDB" id="A0A3L8Q005"/>
<proteinExistence type="predicted"/>
<sequence length="315" mass="36189">MATNNVICTVERKLPVIPFLCDSDKELRDKKTTYNPYITSRYRTLNQAWKSDSEIVYHISEAQTQGLFPCKVETFLTASKLLETESKRNPTNTYIPEDSATQRERLHLLKGGELLEQVELLVRQTIHNPKRYNITYKEISDCILWLAHIDHSRANQLFLDVKSNSTFQNGHVSIFQTQRTLDGLKPSQQSVNQPNSLVFTTQEQRALHRFLPTYTYTCSNLGGKELFALDVSLSSEFTYIPSEFDEFHKLKSLVDKISQKQILPDSEQFIALHTCLKNIEGSISGKVNPYPEIGYFEATLMKIKAWLDNLSVKQS</sequence>
<reference evidence="1 2" key="1">
    <citation type="submission" date="2018-09" db="EMBL/GenBank/DDBJ databases">
        <title>Phylogeny of the Shewanellaceae, and recommendation for two new genera, Pseudoshewanella and Parashewanella.</title>
        <authorList>
            <person name="Wang G."/>
        </authorList>
    </citation>
    <scope>NUCLEOTIDE SEQUENCE [LARGE SCALE GENOMIC DNA]</scope>
    <source>
        <strain evidence="1 2">C51</strain>
    </source>
</reference>
<evidence type="ECO:0000313" key="2">
    <source>
        <dbReference type="Proteomes" id="UP000281474"/>
    </source>
</evidence>
<organism evidence="1 2">
    <name type="scientific">Parashewanella curva</name>
    <dbReference type="NCBI Taxonomy" id="2338552"/>
    <lineage>
        <taxon>Bacteria</taxon>
        <taxon>Pseudomonadati</taxon>
        <taxon>Pseudomonadota</taxon>
        <taxon>Gammaproteobacteria</taxon>
        <taxon>Alteromonadales</taxon>
        <taxon>Shewanellaceae</taxon>
        <taxon>Parashewanella</taxon>
    </lineage>
</organism>